<sequence length="368" mass="39279">MPLWRKPMLAIPFLCNPPEPPPEPCQAALQPPQLQAPDALLKTSRDGTARGEERELAVPPRTMADSEGQLFGRRAGRGALHPSLPRFSGSAHAASSYGPPSRRHAATFGPGPFVEQCGAGEARMPRSDARPSNMGKSRAGRGRGRSRRPADDGALPGPKTADRGTAGPAAAPRPAARARCAATTVGAGPRPITMALTPPAWNQSRAPAPAALAAPAATSGAVSMPDLHSATEDGAPVERILGVWGRRILVLWEGGGTSVVWQRDIDSVMLQTFKGGKLRKRRRRLGPGIDVVGWKGGGRRDGKGGKSGKRMIRILWPGRQQDAHGDREYRWVAEKFVAPERLRHIPAGKKSGRLDSRSRKLKPTPAKI</sequence>
<reference evidence="2 3" key="1">
    <citation type="journal article" date="2024" name="Microbiol. Resour. Announc.">
        <title>Genome annotations for the ascomycete fungi Trichoderma harzianum, Trichoderma aggressivum, and Purpureocillium lilacinum.</title>
        <authorList>
            <person name="Beijen E.P.W."/>
            <person name="Ohm R.A."/>
        </authorList>
    </citation>
    <scope>NUCLEOTIDE SEQUENCE [LARGE SCALE GENOMIC DNA]</scope>
    <source>
        <strain evidence="2 3">CBS 150709</strain>
    </source>
</reference>
<organism evidence="2 3">
    <name type="scientific">Purpureocillium lilacinum</name>
    <name type="common">Paecilomyces lilacinus</name>
    <dbReference type="NCBI Taxonomy" id="33203"/>
    <lineage>
        <taxon>Eukaryota</taxon>
        <taxon>Fungi</taxon>
        <taxon>Dikarya</taxon>
        <taxon>Ascomycota</taxon>
        <taxon>Pezizomycotina</taxon>
        <taxon>Sordariomycetes</taxon>
        <taxon>Hypocreomycetidae</taxon>
        <taxon>Hypocreales</taxon>
        <taxon>Ophiocordycipitaceae</taxon>
        <taxon>Purpureocillium</taxon>
    </lineage>
</organism>
<feature type="compositionally biased region" description="Basic and acidic residues" evidence="1">
    <location>
        <begin position="44"/>
        <end position="56"/>
    </location>
</feature>
<gene>
    <name evidence="2" type="ORF">Purlil1_12110</name>
</gene>
<feature type="compositionally biased region" description="Low complexity" evidence="1">
    <location>
        <begin position="163"/>
        <end position="178"/>
    </location>
</feature>
<accession>A0ABR0BHR7</accession>
<evidence type="ECO:0000256" key="1">
    <source>
        <dbReference type="SAM" id="MobiDB-lite"/>
    </source>
</evidence>
<proteinExistence type="predicted"/>
<keyword evidence="3" id="KW-1185">Reference proteome</keyword>
<feature type="region of interest" description="Disordered" evidence="1">
    <location>
        <begin position="344"/>
        <end position="368"/>
    </location>
</feature>
<feature type="compositionally biased region" description="Basic residues" evidence="1">
    <location>
        <begin position="138"/>
        <end position="147"/>
    </location>
</feature>
<dbReference type="Proteomes" id="UP001287286">
    <property type="component" value="Unassembled WGS sequence"/>
</dbReference>
<evidence type="ECO:0000313" key="2">
    <source>
        <dbReference type="EMBL" id="KAK4078046.1"/>
    </source>
</evidence>
<evidence type="ECO:0000313" key="3">
    <source>
        <dbReference type="Proteomes" id="UP001287286"/>
    </source>
</evidence>
<name>A0ABR0BHR7_PURLI</name>
<comment type="caution">
    <text evidence="2">The sequence shown here is derived from an EMBL/GenBank/DDBJ whole genome shotgun (WGS) entry which is preliminary data.</text>
</comment>
<protein>
    <submittedName>
        <fullName evidence="2">Uncharacterized protein</fullName>
    </submittedName>
</protein>
<dbReference type="EMBL" id="JAWRVI010000088">
    <property type="protein sequence ID" value="KAK4078046.1"/>
    <property type="molecule type" value="Genomic_DNA"/>
</dbReference>
<feature type="region of interest" description="Disordered" evidence="1">
    <location>
        <begin position="44"/>
        <end position="178"/>
    </location>
</feature>